<dbReference type="EMBL" id="FOAB01000009">
    <property type="protein sequence ID" value="SEM13469.1"/>
    <property type="molecule type" value="Genomic_DNA"/>
</dbReference>
<dbReference type="InterPro" id="IPR050855">
    <property type="entry name" value="NDM-1-like"/>
</dbReference>
<keyword evidence="9" id="KW-0574">Periplasm</keyword>
<dbReference type="SUPFAM" id="SSF56281">
    <property type="entry name" value="Metallo-hydrolase/oxidoreductase"/>
    <property type="match status" value="1"/>
</dbReference>
<dbReference type="GO" id="GO:0042597">
    <property type="term" value="C:periplasmic space"/>
    <property type="evidence" value="ECO:0007669"/>
    <property type="project" value="UniProtKB-SubCell"/>
</dbReference>
<dbReference type="RefSeq" id="WP_091412077.1">
    <property type="nucleotide sequence ID" value="NZ_FOAB01000009.1"/>
</dbReference>
<dbReference type="GO" id="GO:0046677">
    <property type="term" value="P:response to antibiotic"/>
    <property type="evidence" value="ECO:0007669"/>
    <property type="project" value="UniProtKB-KW"/>
</dbReference>
<evidence type="ECO:0000256" key="12">
    <source>
        <dbReference type="ARBA" id="ARBA00023251"/>
    </source>
</evidence>
<evidence type="ECO:0000256" key="11">
    <source>
        <dbReference type="ARBA" id="ARBA00022833"/>
    </source>
</evidence>
<evidence type="ECO:0000256" key="7">
    <source>
        <dbReference type="ARBA" id="ARBA00022723"/>
    </source>
</evidence>
<dbReference type="InterPro" id="IPR001279">
    <property type="entry name" value="Metallo-B-lactamas"/>
</dbReference>
<proteinExistence type="inferred from homology"/>
<dbReference type="EC" id="3.5.2.6" evidence="6"/>
<comment type="subunit">
    <text evidence="5">Monomer.</text>
</comment>
<sequence>MTRQHIKSITYILLVFIMSCKPKEEGDLIKVSDNLKLAKINDHSYVHISKIFLDNGKQYDSNGFIFINDDEAYVFDTPANDVASKQLINWLQKEKNTTIKGVVFNHFHRDCNEGMDIFKKYNIPSIASQKTAHLMQEKKYDRPDEIFENEFVINLGDKKIVNTFFGEAHSKDNIVSYFPEDQILFGGCMIKSLKASKGNLLDANVLEWSNTVRKIKKAYPDLEVVIPGHGSYGDQSLLNYTISLFNAEN</sequence>
<evidence type="ECO:0000256" key="1">
    <source>
        <dbReference type="ARBA" id="ARBA00001526"/>
    </source>
</evidence>
<keyword evidence="10" id="KW-0378">Hydrolase</keyword>
<dbReference type="GO" id="GO:0008800">
    <property type="term" value="F:beta-lactamase activity"/>
    <property type="evidence" value="ECO:0007669"/>
    <property type="project" value="UniProtKB-EC"/>
</dbReference>
<gene>
    <name evidence="14" type="ORF">SAMN04487910_4234</name>
</gene>
<dbReference type="STRING" id="1038014.SAMN04487910_4234"/>
<dbReference type="PROSITE" id="PS51257">
    <property type="entry name" value="PROKAR_LIPOPROTEIN"/>
    <property type="match status" value="1"/>
</dbReference>
<comment type="similarity">
    <text evidence="4">Belongs to the metallo-beta-lactamase superfamily. Class-B beta-lactamase family.</text>
</comment>
<keyword evidence="12" id="KW-0046">Antibiotic resistance</keyword>
<comment type="subcellular location">
    <subcellularLocation>
        <location evidence="3">Periplasm</location>
    </subcellularLocation>
</comment>
<dbReference type="PANTHER" id="PTHR42951">
    <property type="entry name" value="METALLO-BETA-LACTAMASE DOMAIN-CONTAINING"/>
    <property type="match status" value="1"/>
</dbReference>
<dbReference type="InterPro" id="IPR045761">
    <property type="entry name" value="ODP_dom"/>
</dbReference>
<evidence type="ECO:0000256" key="3">
    <source>
        <dbReference type="ARBA" id="ARBA00004418"/>
    </source>
</evidence>
<keyword evidence="11" id="KW-0862">Zinc</keyword>
<keyword evidence="7" id="KW-0479">Metal-binding</keyword>
<dbReference type="PANTHER" id="PTHR42951:SF4">
    <property type="entry name" value="ACYL-COENZYME A THIOESTERASE MBLAC2"/>
    <property type="match status" value="1"/>
</dbReference>
<dbReference type="AlphaFoldDB" id="A0A1H7VX67"/>
<evidence type="ECO:0000256" key="9">
    <source>
        <dbReference type="ARBA" id="ARBA00022764"/>
    </source>
</evidence>
<dbReference type="Pfam" id="PF19583">
    <property type="entry name" value="ODP"/>
    <property type="match status" value="1"/>
</dbReference>
<evidence type="ECO:0000259" key="13">
    <source>
        <dbReference type="SMART" id="SM00849"/>
    </source>
</evidence>
<dbReference type="InterPro" id="IPR001018">
    <property type="entry name" value="Beta-lactamase_class-B_CS"/>
</dbReference>
<feature type="domain" description="Metallo-beta-lactamase" evidence="13">
    <location>
        <begin position="60"/>
        <end position="229"/>
    </location>
</feature>
<evidence type="ECO:0000256" key="5">
    <source>
        <dbReference type="ARBA" id="ARBA00011245"/>
    </source>
</evidence>
<organism evidence="14 15">
    <name type="scientific">Aquimarina amphilecti</name>
    <dbReference type="NCBI Taxonomy" id="1038014"/>
    <lineage>
        <taxon>Bacteria</taxon>
        <taxon>Pseudomonadati</taxon>
        <taxon>Bacteroidota</taxon>
        <taxon>Flavobacteriia</taxon>
        <taxon>Flavobacteriales</taxon>
        <taxon>Flavobacteriaceae</taxon>
        <taxon>Aquimarina</taxon>
    </lineage>
</organism>
<protein>
    <recommendedName>
        <fullName evidence="6">beta-lactamase</fullName>
        <ecNumber evidence="6">3.5.2.6</ecNumber>
    </recommendedName>
</protein>
<reference evidence="14 15" key="1">
    <citation type="submission" date="2016-10" db="EMBL/GenBank/DDBJ databases">
        <authorList>
            <person name="de Groot N.N."/>
        </authorList>
    </citation>
    <scope>NUCLEOTIDE SEQUENCE [LARGE SCALE GENOMIC DNA]</scope>
    <source>
        <strain evidence="14 15">DSM 25232</strain>
    </source>
</reference>
<evidence type="ECO:0000256" key="4">
    <source>
        <dbReference type="ARBA" id="ARBA00005250"/>
    </source>
</evidence>
<evidence type="ECO:0000313" key="15">
    <source>
        <dbReference type="Proteomes" id="UP000198521"/>
    </source>
</evidence>
<keyword evidence="8" id="KW-0732">Signal</keyword>
<accession>A0A1H7VX67</accession>
<dbReference type="SMART" id="SM00849">
    <property type="entry name" value="Lactamase_B"/>
    <property type="match status" value="1"/>
</dbReference>
<dbReference type="PROSITE" id="PS00744">
    <property type="entry name" value="BETA_LACTAMASE_B_2"/>
    <property type="match status" value="1"/>
</dbReference>
<comment type="cofactor">
    <cofactor evidence="2">
        <name>Zn(2+)</name>
        <dbReference type="ChEBI" id="CHEBI:29105"/>
    </cofactor>
</comment>
<dbReference type="OrthoDB" id="9769598at2"/>
<dbReference type="Gene3D" id="3.60.15.10">
    <property type="entry name" value="Ribonuclease Z/Hydroxyacylglutathione hydrolase-like"/>
    <property type="match status" value="1"/>
</dbReference>
<dbReference type="Proteomes" id="UP000198521">
    <property type="component" value="Unassembled WGS sequence"/>
</dbReference>
<evidence type="ECO:0000256" key="8">
    <source>
        <dbReference type="ARBA" id="ARBA00022729"/>
    </source>
</evidence>
<dbReference type="NCBIfam" id="NF033088">
    <property type="entry name" value="bla_subclass_B1"/>
    <property type="match status" value="1"/>
</dbReference>
<evidence type="ECO:0000256" key="2">
    <source>
        <dbReference type="ARBA" id="ARBA00001947"/>
    </source>
</evidence>
<comment type="catalytic activity">
    <reaction evidence="1">
        <text>a beta-lactam + H2O = a substituted beta-amino acid</text>
        <dbReference type="Rhea" id="RHEA:20401"/>
        <dbReference type="ChEBI" id="CHEBI:15377"/>
        <dbReference type="ChEBI" id="CHEBI:35627"/>
        <dbReference type="ChEBI" id="CHEBI:140347"/>
        <dbReference type="EC" id="3.5.2.6"/>
    </reaction>
</comment>
<dbReference type="GO" id="GO:0017001">
    <property type="term" value="P:antibiotic catabolic process"/>
    <property type="evidence" value="ECO:0007669"/>
    <property type="project" value="InterPro"/>
</dbReference>
<evidence type="ECO:0000313" key="14">
    <source>
        <dbReference type="EMBL" id="SEM13469.1"/>
    </source>
</evidence>
<dbReference type="InterPro" id="IPR036866">
    <property type="entry name" value="RibonucZ/Hydroxyglut_hydro"/>
</dbReference>
<dbReference type="GO" id="GO:0008270">
    <property type="term" value="F:zinc ion binding"/>
    <property type="evidence" value="ECO:0007669"/>
    <property type="project" value="InterPro"/>
</dbReference>
<keyword evidence="15" id="KW-1185">Reference proteome</keyword>
<evidence type="ECO:0000256" key="6">
    <source>
        <dbReference type="ARBA" id="ARBA00012865"/>
    </source>
</evidence>
<name>A0A1H7VX67_AQUAM</name>
<dbReference type="InterPro" id="IPR058199">
    <property type="entry name" value="BlaB//VIM/IMP-1"/>
</dbReference>
<evidence type="ECO:0000256" key="10">
    <source>
        <dbReference type="ARBA" id="ARBA00022801"/>
    </source>
</evidence>